<keyword evidence="2" id="KW-1133">Transmembrane helix</keyword>
<organism evidence="3 4">
    <name type="scientific">Saxibacter everestensis</name>
    <dbReference type="NCBI Taxonomy" id="2909229"/>
    <lineage>
        <taxon>Bacteria</taxon>
        <taxon>Bacillati</taxon>
        <taxon>Actinomycetota</taxon>
        <taxon>Actinomycetes</taxon>
        <taxon>Micrococcales</taxon>
        <taxon>Brevibacteriaceae</taxon>
        <taxon>Saxibacter</taxon>
    </lineage>
</organism>
<sequence length="553" mass="55154">MTDRNGPEPAQKSGKKSAANRREIRTRQAKRSRVLSRTFSVAGAVVAVGALAAAGSLYLPGTDSDARGAAAVPVPAADLITACAGPAGLSSGDAEGTDTEFAPDASDSRNWFDVVSSPFGAGTDSATADSSQFTVNALGTDRLGETLATGDAASQARVVANRKLTAGLRVNGTVADAVPAQVGAVQGSLATEGDLRGLATEQCARGGSDFWLVGGSTEVGRSSRLIVSNPTETASTVTVDVYGAEGRVEVSGAEDLLVAPGAGRSVLLEGLAPDQGQLAVHVSSRGGLVSAAMQHSVLRGLQPGGVDFVGPSARPATSQYIPGIALRTKPSSDPQYQDAGAALRIGVPGSAPARVSLKLYGSDGIIDLGERSTAEVSGESVIDIPLSSVPDGVYGAELSSDVPIVASARIARQGSESDQAPEGATDFAWIGSTQALAGEQQAVLPSGVASTVDLTALDGEGSVVVRGVGSDGVLGDARTVDVPASTTVSLNPAEFVAQGKKPAAVLLTPAEGSARVIGATVVTADSDGGELISAMPVPASPPGGSSVDVRIAN</sequence>
<evidence type="ECO:0000313" key="3">
    <source>
        <dbReference type="EMBL" id="WGW10707.1"/>
    </source>
</evidence>
<keyword evidence="2" id="KW-0812">Transmembrane</keyword>
<proteinExistence type="predicted"/>
<evidence type="ECO:0000256" key="1">
    <source>
        <dbReference type="SAM" id="MobiDB-lite"/>
    </source>
</evidence>
<reference evidence="3 4" key="1">
    <citation type="submission" date="2023-05" db="EMBL/GenBank/DDBJ databases">
        <title>Lithophilousrod everest ZFBP1038 complete genpme.</title>
        <authorList>
            <person name="Tian M."/>
        </authorList>
    </citation>
    <scope>NUCLEOTIDE SEQUENCE [LARGE SCALE GENOMIC DNA]</scope>
    <source>
        <strain evidence="3 4">ZFBP1038</strain>
    </source>
</reference>
<evidence type="ECO:0000313" key="4">
    <source>
        <dbReference type="Proteomes" id="UP001209083"/>
    </source>
</evidence>
<dbReference type="Proteomes" id="UP001209083">
    <property type="component" value="Chromosome"/>
</dbReference>
<accession>A0ABY8QP36</accession>
<dbReference type="Pfam" id="PF18986">
    <property type="entry name" value="DUF5719"/>
    <property type="match status" value="1"/>
</dbReference>
<name>A0ABY8QP36_9MICO</name>
<feature type="transmembrane region" description="Helical" evidence="2">
    <location>
        <begin position="34"/>
        <end position="59"/>
    </location>
</feature>
<dbReference type="RefSeq" id="WP_349637488.1">
    <property type="nucleotide sequence ID" value="NZ_CP090958.1"/>
</dbReference>
<protein>
    <submittedName>
        <fullName evidence="3">DUF5719 family protein</fullName>
    </submittedName>
</protein>
<dbReference type="InterPro" id="IPR043777">
    <property type="entry name" value="DUF5719"/>
</dbReference>
<keyword evidence="2" id="KW-0472">Membrane</keyword>
<keyword evidence="4" id="KW-1185">Reference proteome</keyword>
<feature type="region of interest" description="Disordered" evidence="1">
    <location>
        <begin position="1"/>
        <end position="30"/>
    </location>
</feature>
<gene>
    <name evidence="3" type="ORF">LWF01_11255</name>
</gene>
<dbReference type="EMBL" id="CP090958">
    <property type="protein sequence ID" value="WGW10707.1"/>
    <property type="molecule type" value="Genomic_DNA"/>
</dbReference>
<evidence type="ECO:0000256" key="2">
    <source>
        <dbReference type="SAM" id="Phobius"/>
    </source>
</evidence>